<name>A0ABT3IUW4_9BACT</name>
<dbReference type="SUPFAM" id="SSF51391">
    <property type="entry name" value="Thiamin phosphate synthase"/>
    <property type="match status" value="1"/>
</dbReference>
<evidence type="ECO:0000313" key="5">
    <source>
        <dbReference type="Proteomes" id="UP001207742"/>
    </source>
</evidence>
<dbReference type="Proteomes" id="UP001207742">
    <property type="component" value="Unassembled WGS sequence"/>
</dbReference>
<dbReference type="InterPro" id="IPR013785">
    <property type="entry name" value="Aldolase_TIM"/>
</dbReference>
<feature type="domain" description="Thiamine phosphate synthase/TenI" evidence="3">
    <location>
        <begin position="5"/>
        <end position="172"/>
    </location>
</feature>
<dbReference type="Gene3D" id="3.20.20.70">
    <property type="entry name" value="Aldolase class I"/>
    <property type="match status" value="1"/>
</dbReference>
<dbReference type="InterPro" id="IPR022998">
    <property type="entry name" value="ThiamineP_synth_TenI"/>
</dbReference>
<accession>A0ABT3IUW4</accession>
<evidence type="ECO:0000256" key="1">
    <source>
        <dbReference type="ARBA" id="ARBA00004948"/>
    </source>
</evidence>
<evidence type="ECO:0000256" key="2">
    <source>
        <dbReference type="ARBA" id="ARBA00022977"/>
    </source>
</evidence>
<keyword evidence="5" id="KW-1185">Reference proteome</keyword>
<dbReference type="Pfam" id="PF02581">
    <property type="entry name" value="TMP-TENI"/>
    <property type="match status" value="1"/>
</dbReference>
<dbReference type="RefSeq" id="WP_264734582.1">
    <property type="nucleotide sequence ID" value="NZ_JAPDNR010000001.1"/>
</dbReference>
<keyword evidence="2" id="KW-0784">Thiamine biosynthesis</keyword>
<gene>
    <name evidence="4" type="ORF">OL497_28045</name>
</gene>
<protein>
    <submittedName>
        <fullName evidence="4">Thiamine phosphate synthase</fullName>
    </submittedName>
</protein>
<evidence type="ECO:0000313" key="4">
    <source>
        <dbReference type="EMBL" id="MCW3487777.1"/>
    </source>
</evidence>
<evidence type="ECO:0000259" key="3">
    <source>
        <dbReference type="Pfam" id="PF02581"/>
    </source>
</evidence>
<proteinExistence type="predicted"/>
<reference evidence="4 5" key="1">
    <citation type="submission" date="2022-10" db="EMBL/GenBank/DDBJ databases">
        <title>Chitinophaga nivalis PC15 sp. nov., isolated from Pyeongchang county, South Korea.</title>
        <authorList>
            <person name="Trinh H.N."/>
        </authorList>
    </citation>
    <scope>NUCLEOTIDE SEQUENCE [LARGE SCALE GENOMIC DNA]</scope>
    <source>
        <strain evidence="4 5">PC14</strain>
    </source>
</reference>
<dbReference type="InterPro" id="IPR036206">
    <property type="entry name" value="ThiamineP_synth_sf"/>
</dbReference>
<comment type="pathway">
    <text evidence="1">Cofactor biosynthesis; thiamine diphosphate biosynthesis.</text>
</comment>
<dbReference type="CDD" id="cd00564">
    <property type="entry name" value="TMP_TenI"/>
    <property type="match status" value="1"/>
</dbReference>
<organism evidence="4 5">
    <name type="scientific">Chitinophaga nivalis</name>
    <dbReference type="NCBI Taxonomy" id="2991709"/>
    <lineage>
        <taxon>Bacteria</taxon>
        <taxon>Pseudomonadati</taxon>
        <taxon>Bacteroidota</taxon>
        <taxon>Chitinophagia</taxon>
        <taxon>Chitinophagales</taxon>
        <taxon>Chitinophagaceae</taxon>
        <taxon>Chitinophaga</taxon>
    </lineage>
</organism>
<dbReference type="PANTHER" id="PTHR20857">
    <property type="entry name" value="THIAMINE-PHOSPHATE PYROPHOSPHORYLASE"/>
    <property type="match status" value="1"/>
</dbReference>
<dbReference type="PANTHER" id="PTHR20857:SF15">
    <property type="entry name" value="THIAMINE-PHOSPHATE SYNTHASE"/>
    <property type="match status" value="1"/>
</dbReference>
<dbReference type="EMBL" id="JAPDNS010000002">
    <property type="protein sequence ID" value="MCW3487777.1"/>
    <property type="molecule type" value="Genomic_DNA"/>
</dbReference>
<comment type="caution">
    <text evidence="4">The sequence shown here is derived from an EMBL/GenBank/DDBJ whole genome shotgun (WGS) entry which is preliminary data.</text>
</comment>
<sequence length="196" mass="21810">MIWIITAATAVKEEGTIITHLLEAGADRVLLRKPGWDASQYSQLVTQISPAFYHRLIIRDQVDVCHQYGLAGIHWSGAARQQVTPAQVSPQLQHSTGIHDTADIPLLGPHFSTLLLSPVFNSISKPDYKGQHAQTLTNKGPHQVLALGGVDAHNIRQIKQWQFDGAAILGAIWQEPAQAVEHYYRIQELWNKSDLM</sequence>